<keyword evidence="4" id="KW-0472">Membrane</keyword>
<gene>
    <name evidence="8" type="primary">Necator_chrV.g17540</name>
    <name evidence="8" type="ORF">RB195_012750</name>
</gene>
<protein>
    <recommendedName>
        <fullName evidence="7">Phospholipid/glycerol acyltransferase domain-containing protein</fullName>
    </recommendedName>
</protein>
<dbReference type="SMART" id="SM00563">
    <property type="entry name" value="PlsC"/>
    <property type="match status" value="1"/>
</dbReference>
<dbReference type="PANTHER" id="PTHR12563:SF23">
    <property type="entry name" value="BCDNA.GH07066"/>
    <property type="match status" value="1"/>
</dbReference>
<accession>A0ABR1DSD3</accession>
<name>A0ABR1DSD3_NECAM</name>
<evidence type="ECO:0000256" key="1">
    <source>
        <dbReference type="ARBA" id="ARBA00004370"/>
    </source>
</evidence>
<dbReference type="InterPro" id="IPR041728">
    <property type="entry name" value="GPAT/DHAPAT_LPLAT"/>
</dbReference>
<evidence type="ECO:0000256" key="4">
    <source>
        <dbReference type="ARBA" id="ARBA00023136"/>
    </source>
</evidence>
<comment type="similarity">
    <text evidence="2 6">Belongs to the GPAT/DAPAT family.</text>
</comment>
<dbReference type="CDD" id="cd07993">
    <property type="entry name" value="LPLAT_DHAPAT-like"/>
    <property type="match status" value="1"/>
</dbReference>
<dbReference type="Proteomes" id="UP001303046">
    <property type="component" value="Unassembled WGS sequence"/>
</dbReference>
<dbReference type="SUPFAM" id="SSF69593">
    <property type="entry name" value="Glycerol-3-phosphate (1)-acyltransferase"/>
    <property type="match status" value="1"/>
</dbReference>
<comment type="subcellular location">
    <subcellularLocation>
        <location evidence="1">Membrane</location>
    </subcellularLocation>
</comment>
<dbReference type="PIRSF" id="PIRSF000437">
    <property type="entry name" value="GPAT_DHAPAT"/>
    <property type="match status" value="1"/>
</dbReference>
<evidence type="ECO:0000256" key="2">
    <source>
        <dbReference type="ARBA" id="ARBA00007937"/>
    </source>
</evidence>
<keyword evidence="9" id="KW-1185">Reference proteome</keyword>
<dbReference type="InterPro" id="IPR002123">
    <property type="entry name" value="Plipid/glycerol_acylTrfase"/>
</dbReference>
<comment type="caution">
    <text evidence="8">The sequence shown here is derived from an EMBL/GenBank/DDBJ whole genome shotgun (WGS) entry which is preliminary data.</text>
</comment>
<keyword evidence="5 6" id="KW-0012">Acyltransferase</keyword>
<feature type="domain" description="Phospholipid/glycerol acyltransferase" evidence="7">
    <location>
        <begin position="262"/>
        <end position="395"/>
    </location>
</feature>
<dbReference type="PANTHER" id="PTHR12563">
    <property type="entry name" value="GLYCEROL-3-PHOSPHATE ACYLTRANSFERASE"/>
    <property type="match status" value="1"/>
</dbReference>
<dbReference type="InterPro" id="IPR022284">
    <property type="entry name" value="GPAT/DHAPAT"/>
</dbReference>
<organism evidence="8 9">
    <name type="scientific">Necator americanus</name>
    <name type="common">Human hookworm</name>
    <dbReference type="NCBI Taxonomy" id="51031"/>
    <lineage>
        <taxon>Eukaryota</taxon>
        <taxon>Metazoa</taxon>
        <taxon>Ecdysozoa</taxon>
        <taxon>Nematoda</taxon>
        <taxon>Chromadorea</taxon>
        <taxon>Rhabditida</taxon>
        <taxon>Rhabditina</taxon>
        <taxon>Rhabditomorpha</taxon>
        <taxon>Strongyloidea</taxon>
        <taxon>Ancylostomatidae</taxon>
        <taxon>Bunostominae</taxon>
        <taxon>Necator</taxon>
    </lineage>
</organism>
<keyword evidence="3 6" id="KW-0808">Transferase</keyword>
<reference evidence="8 9" key="1">
    <citation type="submission" date="2023-08" db="EMBL/GenBank/DDBJ databases">
        <title>A Necator americanus chromosomal reference genome.</title>
        <authorList>
            <person name="Ilik V."/>
            <person name="Petrzelkova K.J."/>
            <person name="Pardy F."/>
            <person name="Fuh T."/>
            <person name="Niatou-Singa F.S."/>
            <person name="Gouil Q."/>
            <person name="Baker L."/>
            <person name="Ritchie M.E."/>
            <person name="Jex A.R."/>
            <person name="Gazzola D."/>
            <person name="Li H."/>
            <person name="Toshio Fujiwara R."/>
            <person name="Zhan B."/>
            <person name="Aroian R.V."/>
            <person name="Pafco B."/>
            <person name="Schwarz E.M."/>
        </authorList>
    </citation>
    <scope>NUCLEOTIDE SEQUENCE [LARGE SCALE GENOMIC DNA]</scope>
    <source>
        <strain evidence="8 9">Aroian</strain>
        <tissue evidence="8">Whole animal</tissue>
    </source>
</reference>
<evidence type="ECO:0000259" key="7">
    <source>
        <dbReference type="SMART" id="SM00563"/>
    </source>
</evidence>
<evidence type="ECO:0000256" key="3">
    <source>
        <dbReference type="ARBA" id="ARBA00022679"/>
    </source>
</evidence>
<evidence type="ECO:0000256" key="6">
    <source>
        <dbReference type="PIRNR" id="PIRNR000437"/>
    </source>
</evidence>
<evidence type="ECO:0000256" key="5">
    <source>
        <dbReference type="ARBA" id="ARBA00023315"/>
    </source>
</evidence>
<proteinExistence type="inferred from homology"/>
<evidence type="ECO:0000313" key="8">
    <source>
        <dbReference type="EMBL" id="KAK6753336.1"/>
    </source>
</evidence>
<dbReference type="EMBL" id="JAVFWL010000005">
    <property type="protein sequence ID" value="KAK6753336.1"/>
    <property type="molecule type" value="Genomic_DNA"/>
</dbReference>
<dbReference type="Pfam" id="PF19277">
    <property type="entry name" value="GPAT_C"/>
    <property type="match status" value="1"/>
</dbReference>
<evidence type="ECO:0000313" key="9">
    <source>
        <dbReference type="Proteomes" id="UP001303046"/>
    </source>
</evidence>
<sequence>MPERGIPPGFEWLAGACIVNNPEVFCISSSHPSLIRYVIMEDFFHFHDVLGLIYDFVPVDSKMVVPEGDTLTLGVGGFSAAKRLSPAPYKHIPVYPLRSPAVNLSHCNISPIRPSCSNCFPEPVLGFKMQDYVDLLEFSRYGGIPHPILPGARPPSPWFADLRYSLTTPLPHSYPSVYKEVIESDKVAAAVVQGEKPSTPMLKAKRNVKTFFSEIHASLSRFICKICGYILFKVFRRLMTRLLVCPAQMKRLVDAEKTGIPLVYLPLHRSHLDYLLITWSSWHFGLRLPHIASGDNLNLNGLGWLLRATGAFFIRRRTEVNDNSGKDVIYRAVLHSYVEQLLKKGLCIEFFLEGTRCRFGKPLLPKHGLISNVITSVQQKVITDCYLVPVSYTYDSVAEGVFLDELIGVSKKRESVVGVITGIFKSFGKSKRCGAVRMHYGKPVLLSDYLNALKEALTSREGVPELTRIPNGFAYRELLQIHGKREEKADDRTLVRSVGYHLIYEAQSIVSISLVSVVSALLMCKFRQGVSIEILSADCQWLCEQIIHDGSEVMGWHSGETCGRNVVEYGLQYMRDSVERLIDPKEGTDNIFLINNHRQLINMAYNKNALVPLFALRSAIGLVMVSRPSPLLFNEALNDVALICDLMQVEVIFCKPCEDLRAIIAAAIGSSDLSHVDYGLLRLEGDEKEFDGEINPKLEVRDAMSLEILVFYSNFLRPFMQSLYLVIERLLAGDSITQESHTIRLWCRKSIAGSTHLPFPLLLEAVNSDSFRNSLRLLRCKGILTSDSKQFDRKQAEKIRDDLLRLLTIN</sequence>
<dbReference type="InterPro" id="IPR045520">
    <property type="entry name" value="GPAT/DHAPAT_C"/>
</dbReference>
<dbReference type="Pfam" id="PF01553">
    <property type="entry name" value="Acyltransferase"/>
    <property type="match status" value="1"/>
</dbReference>